<organism evidence="1 2">
    <name type="scientific">Sphingobacterium zeae</name>
    <dbReference type="NCBI Taxonomy" id="1776859"/>
    <lineage>
        <taxon>Bacteria</taxon>
        <taxon>Pseudomonadati</taxon>
        <taxon>Bacteroidota</taxon>
        <taxon>Sphingobacteriia</taxon>
        <taxon>Sphingobacteriales</taxon>
        <taxon>Sphingobacteriaceae</taxon>
        <taxon>Sphingobacterium</taxon>
    </lineage>
</organism>
<comment type="caution">
    <text evidence="1">The sequence shown here is derived from an EMBL/GenBank/DDBJ whole genome shotgun (WGS) entry which is preliminary data.</text>
</comment>
<keyword evidence="2" id="KW-1185">Reference proteome</keyword>
<reference evidence="1 2" key="1">
    <citation type="submission" date="2023-07" db="EMBL/GenBank/DDBJ databases">
        <title>Functional and genomic diversity of the sorghum phyllosphere microbiome.</title>
        <authorList>
            <person name="Shade A."/>
        </authorList>
    </citation>
    <scope>NUCLEOTIDE SEQUENCE [LARGE SCALE GENOMIC DNA]</scope>
    <source>
        <strain evidence="1 2">SORGH_AS_0892</strain>
    </source>
</reference>
<dbReference type="EMBL" id="JAUTBA010000001">
    <property type="protein sequence ID" value="MDQ1150317.1"/>
    <property type="molecule type" value="Genomic_DNA"/>
</dbReference>
<evidence type="ECO:0000313" key="2">
    <source>
        <dbReference type="Proteomes" id="UP001244640"/>
    </source>
</evidence>
<sequence>MSEHGDIIWQVHTLRGLGPIKFSMSRSQVDRFSADIGSIQAERSDTVESQQAGLEDLYKVFPDLFNDEDFKTVSEAIVEFGPAMDDRVVEFRTNGLSFEYTSGRLTEIFVDENCKKLTFMNIPVFLEDPVTIIKKLSRSLKEQPLIYEQEVIFPEHKIYLFSFVEEIGSSGQYQAGPSCHRSMSWRESVRPNSVELSEYHLLDLDRLVP</sequence>
<proteinExistence type="predicted"/>
<evidence type="ECO:0000313" key="1">
    <source>
        <dbReference type="EMBL" id="MDQ1150317.1"/>
    </source>
</evidence>
<dbReference type="Proteomes" id="UP001244640">
    <property type="component" value="Unassembled WGS sequence"/>
</dbReference>
<dbReference type="RefSeq" id="WP_307185990.1">
    <property type="nucleotide sequence ID" value="NZ_JAUTBA010000001.1"/>
</dbReference>
<accession>A0ABU0U5R9</accession>
<protein>
    <submittedName>
        <fullName evidence="1">Uncharacterized protein</fullName>
    </submittedName>
</protein>
<gene>
    <name evidence="1" type="ORF">QE382_002301</name>
</gene>
<name>A0ABU0U5R9_9SPHI</name>